<evidence type="ECO:0000313" key="3">
    <source>
        <dbReference type="Proteomes" id="UP000008988"/>
    </source>
</evidence>
<keyword evidence="1" id="KW-0812">Transmembrane</keyword>
<name>B5VFH4_YEAS6</name>
<comment type="caution">
    <text evidence="2">The sequence shown here is derived from an EMBL/GenBank/DDBJ whole genome shotgun (WGS) entry which is preliminary data.</text>
</comment>
<dbReference type="Proteomes" id="UP000008988">
    <property type="component" value="Unassembled WGS sequence"/>
</dbReference>
<feature type="transmembrane region" description="Helical" evidence="1">
    <location>
        <begin position="26"/>
        <end position="46"/>
    </location>
</feature>
<accession>B5VFH4</accession>
<protein>
    <submittedName>
        <fullName evidence="2">Uncharacterized protein</fullName>
    </submittedName>
</protein>
<gene>
    <name evidence="2" type="ORF">AWRI1631_41450</name>
</gene>
<evidence type="ECO:0000313" key="2">
    <source>
        <dbReference type="EMBL" id="EDZ73319.1"/>
    </source>
</evidence>
<dbReference type="OrthoDB" id="10344156at2759"/>
<sequence>MRKDLKGPRLIVTSGMGSTFSKCSLFIFKAVMILHTCLIVKSIRIFSKKKKRNGSMHNMYYASVPFLLFSNAYSIDFSRHVNEFLEKKRCEMIIPLKLLADHTYLSEIEYVSLNADGQYGQLQDIFFIHDVFFVYFRF</sequence>
<keyword evidence="1" id="KW-1133">Transmembrane helix</keyword>
<dbReference type="EMBL" id="ABSV01000351">
    <property type="protein sequence ID" value="EDZ73319.1"/>
    <property type="molecule type" value="Genomic_DNA"/>
</dbReference>
<dbReference type="AlphaFoldDB" id="B5VFH4"/>
<proteinExistence type="predicted"/>
<organism evidence="2 3">
    <name type="scientific">Saccharomyces cerevisiae (strain AWRI1631)</name>
    <name type="common">Baker's yeast</name>
    <dbReference type="NCBI Taxonomy" id="545124"/>
    <lineage>
        <taxon>Eukaryota</taxon>
        <taxon>Fungi</taxon>
        <taxon>Dikarya</taxon>
        <taxon>Ascomycota</taxon>
        <taxon>Saccharomycotina</taxon>
        <taxon>Saccharomycetes</taxon>
        <taxon>Saccharomycetales</taxon>
        <taxon>Saccharomycetaceae</taxon>
        <taxon>Saccharomyces</taxon>
    </lineage>
</organism>
<reference evidence="2 3" key="1">
    <citation type="journal article" date="2008" name="FEMS Yeast Res.">
        <title>Comparative genome analysis of a Saccharomyces cerevisiae wine strain.</title>
        <authorList>
            <person name="Borneman A.R."/>
            <person name="Forgan A.H."/>
            <person name="Pretorius I.S."/>
            <person name="Chambers P.J."/>
        </authorList>
    </citation>
    <scope>NUCLEOTIDE SEQUENCE [LARGE SCALE GENOMIC DNA]</scope>
    <source>
        <strain evidence="2 3">AWRI1631</strain>
    </source>
</reference>
<keyword evidence="1" id="KW-0472">Membrane</keyword>
<evidence type="ECO:0000256" key="1">
    <source>
        <dbReference type="SAM" id="Phobius"/>
    </source>
</evidence>